<gene>
    <name evidence="2" type="ORF">F7Q99_20005</name>
</gene>
<dbReference type="RefSeq" id="WP_153463266.1">
    <property type="nucleotide sequence ID" value="NZ_WBOF01000001.1"/>
</dbReference>
<protein>
    <submittedName>
        <fullName evidence="2">Uncharacterized protein</fullName>
    </submittedName>
</protein>
<dbReference type="AlphaFoldDB" id="A0A6N7KUJ0"/>
<evidence type="ECO:0000256" key="1">
    <source>
        <dbReference type="SAM" id="MobiDB-lite"/>
    </source>
</evidence>
<reference evidence="2 3" key="1">
    <citation type="submission" date="2019-09" db="EMBL/GenBank/DDBJ databases">
        <title>Genome Sequences of Streptomyces kaniharaensis ATCC 21070.</title>
        <authorList>
            <person name="Zhu W."/>
            <person name="De Crecy-Lagard V."/>
            <person name="Richards N.G."/>
        </authorList>
    </citation>
    <scope>NUCLEOTIDE SEQUENCE [LARGE SCALE GENOMIC DNA]</scope>
    <source>
        <strain evidence="2 3">SF-557</strain>
    </source>
</reference>
<dbReference type="Proteomes" id="UP000450000">
    <property type="component" value="Unassembled WGS sequence"/>
</dbReference>
<evidence type="ECO:0000313" key="3">
    <source>
        <dbReference type="Proteomes" id="UP000450000"/>
    </source>
</evidence>
<organism evidence="2 3">
    <name type="scientific">Streptomyces kaniharaensis</name>
    <dbReference type="NCBI Taxonomy" id="212423"/>
    <lineage>
        <taxon>Bacteria</taxon>
        <taxon>Bacillati</taxon>
        <taxon>Actinomycetota</taxon>
        <taxon>Actinomycetes</taxon>
        <taxon>Kitasatosporales</taxon>
        <taxon>Streptomycetaceae</taxon>
        <taxon>Streptomyces</taxon>
    </lineage>
</organism>
<dbReference type="EMBL" id="WBOF01000001">
    <property type="protein sequence ID" value="MQS14485.1"/>
    <property type="molecule type" value="Genomic_DNA"/>
</dbReference>
<proteinExistence type="predicted"/>
<feature type="region of interest" description="Disordered" evidence="1">
    <location>
        <begin position="107"/>
        <end position="190"/>
    </location>
</feature>
<evidence type="ECO:0000313" key="2">
    <source>
        <dbReference type="EMBL" id="MQS14485.1"/>
    </source>
</evidence>
<feature type="compositionally biased region" description="Basic and acidic residues" evidence="1">
    <location>
        <begin position="181"/>
        <end position="190"/>
    </location>
</feature>
<feature type="compositionally biased region" description="Low complexity" evidence="1">
    <location>
        <begin position="133"/>
        <end position="147"/>
    </location>
</feature>
<feature type="region of interest" description="Disordered" evidence="1">
    <location>
        <begin position="272"/>
        <end position="294"/>
    </location>
</feature>
<name>A0A6N7KUJ0_9ACTN</name>
<dbReference type="OrthoDB" id="3383452at2"/>
<accession>A0A6N7KUJ0</accession>
<keyword evidence="3" id="KW-1185">Reference proteome</keyword>
<sequence length="311" mass="34445">MAEKDRRTYVRVHDGLTDHPKIIEVGGEAAWLYVSALCYSSRQLTDGLVPKRLIPRLTDGSQPEASASALLRVGLLHEGEHDCPRCPVGGPDMYVVHDYLVHQRSAAEVTELREKRSAAGQRGGRRSGESRRAASSAEANGEASASAKPKQTRTKTEAETETETEVEEVLRTSSRTRRKTGHDEPPRADVERVCRALADAVEANGSKRPTITKQWRDSARLLIDKDGRTVEQVLGAIEWSQNNDFWRAAVQSMPKLRKQYDQMRLQAMRNQPGASLAPTGTGGHRPSTTDQRVQQGLALVEELRALEGEHQ</sequence>
<comment type="caution">
    <text evidence="2">The sequence shown here is derived from an EMBL/GenBank/DDBJ whole genome shotgun (WGS) entry which is preliminary data.</text>
</comment>